<proteinExistence type="predicted"/>
<evidence type="ECO:0000313" key="2">
    <source>
        <dbReference type="Proteomes" id="UP000299102"/>
    </source>
</evidence>
<keyword evidence="2" id="KW-1185">Reference proteome</keyword>
<protein>
    <submittedName>
        <fullName evidence="1">Uncharacterized protein</fullName>
    </submittedName>
</protein>
<gene>
    <name evidence="1" type="ORF">EVAR_18165_1</name>
</gene>
<evidence type="ECO:0000313" key="1">
    <source>
        <dbReference type="EMBL" id="GBP30366.1"/>
    </source>
</evidence>
<sequence>MIDVAGLESVILFSRSRDAAACAHRDVTTFYKTRPSAVRRSRVGGPSRLLTRRQRLAFNRTSVKNLKLDEKLTERGNSARRFFRLPPSRRAPLFAYEHRQSN</sequence>
<reference evidence="1 2" key="1">
    <citation type="journal article" date="2019" name="Commun. Biol.">
        <title>The bagworm genome reveals a unique fibroin gene that provides high tensile strength.</title>
        <authorList>
            <person name="Kono N."/>
            <person name="Nakamura H."/>
            <person name="Ohtoshi R."/>
            <person name="Tomita M."/>
            <person name="Numata K."/>
            <person name="Arakawa K."/>
        </authorList>
    </citation>
    <scope>NUCLEOTIDE SEQUENCE [LARGE SCALE GENOMIC DNA]</scope>
</reference>
<dbReference type="AlphaFoldDB" id="A0A4C1UWH1"/>
<dbReference type="Proteomes" id="UP000299102">
    <property type="component" value="Unassembled WGS sequence"/>
</dbReference>
<accession>A0A4C1UWH1</accession>
<dbReference type="EMBL" id="BGZK01000232">
    <property type="protein sequence ID" value="GBP30366.1"/>
    <property type="molecule type" value="Genomic_DNA"/>
</dbReference>
<name>A0A4C1UWH1_EUMVA</name>
<organism evidence="1 2">
    <name type="scientific">Eumeta variegata</name>
    <name type="common">Bagworm moth</name>
    <name type="synonym">Eumeta japonica</name>
    <dbReference type="NCBI Taxonomy" id="151549"/>
    <lineage>
        <taxon>Eukaryota</taxon>
        <taxon>Metazoa</taxon>
        <taxon>Ecdysozoa</taxon>
        <taxon>Arthropoda</taxon>
        <taxon>Hexapoda</taxon>
        <taxon>Insecta</taxon>
        <taxon>Pterygota</taxon>
        <taxon>Neoptera</taxon>
        <taxon>Endopterygota</taxon>
        <taxon>Lepidoptera</taxon>
        <taxon>Glossata</taxon>
        <taxon>Ditrysia</taxon>
        <taxon>Tineoidea</taxon>
        <taxon>Psychidae</taxon>
        <taxon>Oiketicinae</taxon>
        <taxon>Eumeta</taxon>
    </lineage>
</organism>
<comment type="caution">
    <text evidence="1">The sequence shown here is derived from an EMBL/GenBank/DDBJ whole genome shotgun (WGS) entry which is preliminary data.</text>
</comment>